<evidence type="ECO:0000256" key="10">
    <source>
        <dbReference type="ARBA" id="ARBA00022723"/>
    </source>
</evidence>
<evidence type="ECO:0000256" key="13">
    <source>
        <dbReference type="ARBA" id="ARBA00022884"/>
    </source>
</evidence>
<evidence type="ECO:0000313" key="18">
    <source>
        <dbReference type="EMBL" id="GAU19462.1"/>
    </source>
</evidence>
<evidence type="ECO:0000256" key="17">
    <source>
        <dbReference type="ARBA" id="ARBA00025148"/>
    </source>
</evidence>
<keyword evidence="16" id="KW-0539">Nucleus</keyword>
<dbReference type="SUPFAM" id="SSF53098">
    <property type="entry name" value="Ribonuclease H-like"/>
    <property type="match status" value="1"/>
</dbReference>
<evidence type="ECO:0000313" key="19">
    <source>
        <dbReference type="Proteomes" id="UP000242715"/>
    </source>
</evidence>
<keyword evidence="9" id="KW-0540">Nuclease</keyword>
<organism evidence="18 19">
    <name type="scientific">Trifolium subterraneum</name>
    <name type="common">Subterranean clover</name>
    <dbReference type="NCBI Taxonomy" id="3900"/>
    <lineage>
        <taxon>Eukaryota</taxon>
        <taxon>Viridiplantae</taxon>
        <taxon>Streptophyta</taxon>
        <taxon>Embryophyta</taxon>
        <taxon>Tracheophyta</taxon>
        <taxon>Spermatophyta</taxon>
        <taxon>Magnoliopsida</taxon>
        <taxon>eudicotyledons</taxon>
        <taxon>Gunneridae</taxon>
        <taxon>Pentapetalae</taxon>
        <taxon>rosids</taxon>
        <taxon>fabids</taxon>
        <taxon>Fabales</taxon>
        <taxon>Fabaceae</taxon>
        <taxon>Papilionoideae</taxon>
        <taxon>50 kb inversion clade</taxon>
        <taxon>NPAAA clade</taxon>
        <taxon>Hologalegina</taxon>
        <taxon>IRL clade</taxon>
        <taxon>Trifolieae</taxon>
        <taxon>Trifolium</taxon>
    </lineage>
</organism>
<name>A0A2Z6LN26_TRISU</name>
<keyword evidence="14" id="KW-0805">Transcription regulation</keyword>
<keyword evidence="12" id="KW-0269">Exonuclease</keyword>
<keyword evidence="10" id="KW-0479">Metal-binding</keyword>
<dbReference type="GO" id="GO:0004535">
    <property type="term" value="F:poly(A)-specific ribonuclease activity"/>
    <property type="evidence" value="ECO:0007669"/>
    <property type="project" value="UniProtKB-EC"/>
</dbReference>
<dbReference type="Proteomes" id="UP000242715">
    <property type="component" value="Unassembled WGS sequence"/>
</dbReference>
<keyword evidence="8" id="KW-0963">Cytoplasm</keyword>
<gene>
    <name evidence="18" type="ORF">TSUD_77060</name>
</gene>
<evidence type="ECO:0000256" key="2">
    <source>
        <dbReference type="ARBA" id="ARBA00001968"/>
    </source>
</evidence>
<proteinExistence type="inferred from homology"/>
<dbReference type="GO" id="GO:0003723">
    <property type="term" value="F:RNA binding"/>
    <property type="evidence" value="ECO:0007669"/>
    <property type="project" value="UniProtKB-KW"/>
</dbReference>
<dbReference type="AlphaFoldDB" id="A0A2Z6LN26"/>
<evidence type="ECO:0000256" key="6">
    <source>
        <dbReference type="ARBA" id="ARBA00011757"/>
    </source>
</evidence>
<dbReference type="InterPro" id="IPR036397">
    <property type="entry name" value="RNaseH_sf"/>
</dbReference>
<keyword evidence="19" id="KW-1185">Reference proteome</keyword>
<dbReference type="GO" id="GO:0046872">
    <property type="term" value="F:metal ion binding"/>
    <property type="evidence" value="ECO:0007669"/>
    <property type="project" value="UniProtKB-KW"/>
</dbReference>
<dbReference type="GO" id="GO:0005634">
    <property type="term" value="C:nucleus"/>
    <property type="evidence" value="ECO:0007669"/>
    <property type="project" value="UniProtKB-SubCell"/>
</dbReference>
<dbReference type="InterPro" id="IPR039637">
    <property type="entry name" value="CNOT7/CNOT8/Pop2"/>
</dbReference>
<comment type="cofactor">
    <cofactor evidence="2">
        <name>a divalent metal cation</name>
        <dbReference type="ChEBI" id="CHEBI:60240"/>
    </cofactor>
</comment>
<sequence>MMNQEPPIMIREVWEFNLESELSLINSVVDDYPYISMDTEFPGVIYTPKVDRRFLRSSDHYSFLKANVDALKLIQVGLTLSDVNGNLPRVGNHCCIWQFNFKDFDIEKDYYNPDSINMLQRQGIDFNRNLSHGVDSAHFAKLMRTSKLVNNELVVWVTFHSAYDFGYLVKTLTQKPLPDSLKGFLHSLTEFFGKNVYDMKHMMKFCNSLYGGLERVATTLNVSRVAGKSHQAGSDSLLTWHAFRKMIDTYFINNNVRKHAGILFGLEINNYGLVN</sequence>
<dbReference type="GO" id="GO:0030014">
    <property type="term" value="C:CCR4-NOT complex"/>
    <property type="evidence" value="ECO:0007669"/>
    <property type="project" value="InterPro"/>
</dbReference>
<evidence type="ECO:0000256" key="9">
    <source>
        <dbReference type="ARBA" id="ARBA00022722"/>
    </source>
</evidence>
<keyword evidence="11" id="KW-0378">Hydrolase</keyword>
<comment type="subcellular location">
    <subcellularLocation>
        <location evidence="4">Cytoplasm</location>
    </subcellularLocation>
    <subcellularLocation>
        <location evidence="3">Nucleus</location>
    </subcellularLocation>
</comment>
<evidence type="ECO:0000256" key="7">
    <source>
        <dbReference type="ARBA" id="ARBA00012161"/>
    </source>
</evidence>
<evidence type="ECO:0000256" key="15">
    <source>
        <dbReference type="ARBA" id="ARBA00023163"/>
    </source>
</evidence>
<dbReference type="OrthoDB" id="1164111at2759"/>
<evidence type="ECO:0000256" key="14">
    <source>
        <dbReference type="ARBA" id="ARBA00023015"/>
    </source>
</evidence>
<evidence type="ECO:0000256" key="3">
    <source>
        <dbReference type="ARBA" id="ARBA00004123"/>
    </source>
</evidence>
<dbReference type="Pfam" id="PF04857">
    <property type="entry name" value="CAF1"/>
    <property type="match status" value="2"/>
</dbReference>
<dbReference type="InterPro" id="IPR012337">
    <property type="entry name" value="RNaseH-like_sf"/>
</dbReference>
<protein>
    <recommendedName>
        <fullName evidence="7">poly(A)-specific ribonuclease</fullName>
        <ecNumber evidence="7">3.1.13.4</ecNumber>
    </recommendedName>
</protein>
<evidence type="ECO:0000256" key="1">
    <source>
        <dbReference type="ARBA" id="ARBA00001663"/>
    </source>
</evidence>
<dbReference type="EC" id="3.1.13.4" evidence="7"/>
<evidence type="ECO:0000256" key="4">
    <source>
        <dbReference type="ARBA" id="ARBA00004496"/>
    </source>
</evidence>
<dbReference type="PANTHER" id="PTHR10797">
    <property type="entry name" value="CCR4-NOT TRANSCRIPTION COMPLEX SUBUNIT"/>
    <property type="match status" value="1"/>
</dbReference>
<dbReference type="InterPro" id="IPR006941">
    <property type="entry name" value="RNase_CAF1"/>
</dbReference>
<dbReference type="GO" id="GO:0005737">
    <property type="term" value="C:cytoplasm"/>
    <property type="evidence" value="ECO:0007669"/>
    <property type="project" value="UniProtKB-SubCell"/>
</dbReference>
<keyword evidence="15" id="KW-0804">Transcription</keyword>
<evidence type="ECO:0000256" key="12">
    <source>
        <dbReference type="ARBA" id="ARBA00022839"/>
    </source>
</evidence>
<comment type="catalytic activity">
    <reaction evidence="1">
        <text>Exonucleolytic cleavage of poly(A) to 5'-AMP.</text>
        <dbReference type="EC" id="3.1.13.4"/>
    </reaction>
</comment>
<evidence type="ECO:0000256" key="16">
    <source>
        <dbReference type="ARBA" id="ARBA00023242"/>
    </source>
</evidence>
<dbReference type="EMBL" id="DF973198">
    <property type="protein sequence ID" value="GAU19462.1"/>
    <property type="molecule type" value="Genomic_DNA"/>
</dbReference>
<reference evidence="19" key="1">
    <citation type="journal article" date="2017" name="Front. Plant Sci.">
        <title>Climate Clever Clovers: New Paradigm to Reduce the Environmental Footprint of Ruminants by Breeding Low Methanogenic Forages Utilizing Haplotype Variation.</title>
        <authorList>
            <person name="Kaur P."/>
            <person name="Appels R."/>
            <person name="Bayer P.E."/>
            <person name="Keeble-Gagnere G."/>
            <person name="Wang J."/>
            <person name="Hirakawa H."/>
            <person name="Shirasawa K."/>
            <person name="Vercoe P."/>
            <person name="Stefanova K."/>
            <person name="Durmic Z."/>
            <person name="Nichols P."/>
            <person name="Revell C."/>
            <person name="Isobe S.N."/>
            <person name="Edwards D."/>
            <person name="Erskine W."/>
        </authorList>
    </citation>
    <scope>NUCLEOTIDE SEQUENCE [LARGE SCALE GENOMIC DNA]</scope>
    <source>
        <strain evidence="19">cv. Daliak</strain>
    </source>
</reference>
<comment type="similarity">
    <text evidence="5">Belongs to the CAF1 family.</text>
</comment>
<accession>A0A2Z6LN26</accession>
<comment type="function">
    <text evidence="17">Ubiquitous transcription factor required for a diverse set of processes. It is a component of the CCR4 complex involved in the control of gene expression.</text>
</comment>
<comment type="subunit">
    <text evidence="6">Component of the CCR4-NOT complex, at least composed of CRR4 and CAF1 proteins.</text>
</comment>
<keyword evidence="13" id="KW-0694">RNA-binding</keyword>
<evidence type="ECO:0000256" key="5">
    <source>
        <dbReference type="ARBA" id="ARBA00008372"/>
    </source>
</evidence>
<dbReference type="Gene3D" id="3.30.420.10">
    <property type="entry name" value="Ribonuclease H-like superfamily/Ribonuclease H"/>
    <property type="match status" value="1"/>
</dbReference>
<evidence type="ECO:0000256" key="11">
    <source>
        <dbReference type="ARBA" id="ARBA00022801"/>
    </source>
</evidence>
<evidence type="ECO:0000256" key="8">
    <source>
        <dbReference type="ARBA" id="ARBA00022490"/>
    </source>
</evidence>